<dbReference type="EMBL" id="MWPS01000027">
    <property type="protein sequence ID" value="OPG15574.1"/>
    <property type="molecule type" value="Genomic_DNA"/>
</dbReference>
<dbReference type="Pfam" id="PF02230">
    <property type="entry name" value="Abhydrolase_2"/>
    <property type="match status" value="1"/>
</dbReference>
<reference evidence="3 5" key="2">
    <citation type="submission" date="2017-02" db="EMBL/GenBank/DDBJ databases">
        <title>Draft genome of Acidibacillus ferrooxidans Huett2.</title>
        <authorList>
            <person name="Schopf S."/>
        </authorList>
    </citation>
    <scope>NUCLEOTIDE SEQUENCE [LARGE SCALE GENOMIC DNA]</scope>
    <source>
        <strain evidence="3 5">Huett2</strain>
    </source>
</reference>
<dbReference type="EMBL" id="LSUQ01000055">
    <property type="protein sequence ID" value="OAG93001.1"/>
    <property type="molecule type" value="Genomic_DNA"/>
</dbReference>
<name>A0A162SP97_9BACL</name>
<feature type="domain" description="Phospholipase/carboxylesterase/thioesterase" evidence="1">
    <location>
        <begin position="71"/>
        <end position="202"/>
    </location>
</feature>
<evidence type="ECO:0000313" key="3">
    <source>
        <dbReference type="EMBL" id="OPG15574.1"/>
    </source>
</evidence>
<evidence type="ECO:0000313" key="5">
    <source>
        <dbReference type="Proteomes" id="UP000190229"/>
    </source>
</evidence>
<dbReference type="Proteomes" id="UP000190229">
    <property type="component" value="Unassembled WGS sequence"/>
</dbReference>
<dbReference type="AlphaFoldDB" id="A0A162SP97"/>
<protein>
    <recommendedName>
        <fullName evidence="1">Phospholipase/carboxylesterase/thioesterase domain-containing protein</fullName>
    </recommendedName>
</protein>
<evidence type="ECO:0000313" key="4">
    <source>
        <dbReference type="Proteomes" id="UP000077421"/>
    </source>
</evidence>
<accession>A0A162SP97</accession>
<sequence>MNFHHTFVQSKVNHKQTLILLHGTGGDEHDLLSLGTFLAPHASLLGIRGKVKEGQANRFFRRLSEGVFDEADLLFRTRELSSFLDEVKDHYGLWDNEWIAVGYSNGANIAASMLLLEPAVLTSALLFRAMMPLTPPRLPDLKRHSVYLSSGREDPIVPHASSERLEETLRAAGADVTHDWQNAGHGVLQSEFTSAKTWLASHTGKPWGDEP</sequence>
<dbReference type="InterPro" id="IPR003140">
    <property type="entry name" value="PLipase/COase/thioEstase"/>
</dbReference>
<gene>
    <name evidence="2" type="ORF">AYW79_12715</name>
    <name evidence="3" type="ORF">B2M26_10905</name>
</gene>
<dbReference type="SUPFAM" id="SSF53474">
    <property type="entry name" value="alpha/beta-Hydrolases"/>
    <property type="match status" value="1"/>
</dbReference>
<keyword evidence="5" id="KW-1185">Reference proteome</keyword>
<dbReference type="Proteomes" id="UP000077421">
    <property type="component" value="Unassembled WGS sequence"/>
</dbReference>
<comment type="caution">
    <text evidence="3">The sequence shown here is derived from an EMBL/GenBank/DDBJ whole genome shotgun (WGS) entry which is preliminary data.</text>
</comment>
<dbReference type="Gene3D" id="3.40.50.1820">
    <property type="entry name" value="alpha/beta hydrolase"/>
    <property type="match status" value="1"/>
</dbReference>
<dbReference type="STRING" id="1765683.B2M26_10905"/>
<dbReference type="InterPro" id="IPR029058">
    <property type="entry name" value="AB_hydrolase_fold"/>
</dbReference>
<reference evidence="2 4" key="1">
    <citation type="submission" date="2016-02" db="EMBL/GenBank/DDBJ databases">
        <title>Draft genome sequence of Acidibacillus ferrooxidans SLC66.</title>
        <authorList>
            <person name="Oliveira G."/>
            <person name="Nancucheo I."/>
            <person name="Dall'Agnol H."/>
            <person name="Johnson B."/>
            <person name="Oliveira R."/>
            <person name="Nunes G.L."/>
            <person name="Tzotzos G."/>
            <person name="Orellana S.C."/>
            <person name="Salim A.C."/>
            <person name="Araujo F.M."/>
        </authorList>
    </citation>
    <scope>NUCLEOTIDE SEQUENCE [LARGE SCALE GENOMIC DNA]</scope>
    <source>
        <strain evidence="2 4">SLC66</strain>
    </source>
</reference>
<organism evidence="3 5">
    <name type="scientific">Ferroacidibacillus organovorans</name>
    <dbReference type="NCBI Taxonomy" id="1765683"/>
    <lineage>
        <taxon>Bacteria</taxon>
        <taxon>Bacillati</taxon>
        <taxon>Bacillota</taxon>
        <taxon>Bacilli</taxon>
        <taxon>Bacillales</taxon>
        <taxon>Alicyclobacillaceae</taxon>
        <taxon>Ferroacidibacillus</taxon>
    </lineage>
</organism>
<evidence type="ECO:0000313" key="2">
    <source>
        <dbReference type="EMBL" id="OAG93001.1"/>
    </source>
</evidence>
<evidence type="ECO:0000259" key="1">
    <source>
        <dbReference type="Pfam" id="PF02230"/>
    </source>
</evidence>
<dbReference type="OrthoDB" id="9796570at2"/>
<dbReference type="GO" id="GO:0016787">
    <property type="term" value="F:hydrolase activity"/>
    <property type="evidence" value="ECO:0007669"/>
    <property type="project" value="InterPro"/>
</dbReference>
<proteinExistence type="predicted"/>
<dbReference type="RefSeq" id="WP_067566636.1">
    <property type="nucleotide sequence ID" value="NZ_LSUQ01000055.1"/>
</dbReference>